<name>A0A917MBA9_9BACT</name>
<evidence type="ECO:0000313" key="1">
    <source>
        <dbReference type="EMBL" id="GGG89179.1"/>
    </source>
</evidence>
<gene>
    <name evidence="1" type="ORF">GCM10011585_36690</name>
</gene>
<keyword evidence="2" id="KW-1185">Reference proteome</keyword>
<dbReference type="AlphaFoldDB" id="A0A917MBA9"/>
<evidence type="ECO:0000313" key="2">
    <source>
        <dbReference type="Proteomes" id="UP000647241"/>
    </source>
</evidence>
<accession>A0A917MBA9</accession>
<protein>
    <submittedName>
        <fullName evidence="1">Uncharacterized protein</fullName>
    </submittedName>
</protein>
<dbReference type="Proteomes" id="UP000647241">
    <property type="component" value="Unassembled WGS sequence"/>
</dbReference>
<comment type="caution">
    <text evidence="1">The sequence shown here is derived from an EMBL/GenBank/DDBJ whole genome shotgun (WGS) entry which is preliminary data.</text>
</comment>
<sequence>MLIKSLPQGGSIGKKTTCPSTIDNAGVSVRILAGKVAASENLCAESREVMSSYIIH</sequence>
<reference evidence="1" key="1">
    <citation type="journal article" date="2014" name="Int. J. Syst. Evol. Microbiol.">
        <title>Complete genome sequence of Corynebacterium casei LMG S-19264T (=DSM 44701T), isolated from a smear-ripened cheese.</title>
        <authorList>
            <consortium name="US DOE Joint Genome Institute (JGI-PGF)"/>
            <person name="Walter F."/>
            <person name="Albersmeier A."/>
            <person name="Kalinowski J."/>
            <person name="Ruckert C."/>
        </authorList>
    </citation>
    <scope>NUCLEOTIDE SEQUENCE</scope>
    <source>
        <strain evidence="1">CGMCC 1.12997</strain>
    </source>
</reference>
<proteinExistence type="predicted"/>
<organism evidence="1 2">
    <name type="scientific">Edaphobacter dinghuensis</name>
    <dbReference type="NCBI Taxonomy" id="1560005"/>
    <lineage>
        <taxon>Bacteria</taxon>
        <taxon>Pseudomonadati</taxon>
        <taxon>Acidobacteriota</taxon>
        <taxon>Terriglobia</taxon>
        <taxon>Terriglobales</taxon>
        <taxon>Acidobacteriaceae</taxon>
        <taxon>Edaphobacter</taxon>
    </lineage>
</organism>
<dbReference type="EMBL" id="BMGT01000005">
    <property type="protein sequence ID" value="GGG89179.1"/>
    <property type="molecule type" value="Genomic_DNA"/>
</dbReference>
<reference evidence="1" key="2">
    <citation type="submission" date="2020-09" db="EMBL/GenBank/DDBJ databases">
        <authorList>
            <person name="Sun Q."/>
            <person name="Zhou Y."/>
        </authorList>
    </citation>
    <scope>NUCLEOTIDE SEQUENCE</scope>
    <source>
        <strain evidence="1">CGMCC 1.12997</strain>
    </source>
</reference>